<dbReference type="Proteomes" id="UP000823775">
    <property type="component" value="Unassembled WGS sequence"/>
</dbReference>
<proteinExistence type="predicted"/>
<comment type="caution">
    <text evidence="1">The sequence shown here is derived from an EMBL/GenBank/DDBJ whole genome shotgun (WGS) entry which is preliminary data.</text>
</comment>
<dbReference type="EMBL" id="JACEIK010000145">
    <property type="protein sequence ID" value="MCD7450806.1"/>
    <property type="molecule type" value="Genomic_DNA"/>
</dbReference>
<sequence>MVVNEMDAPDRGILIISISANISLSSQKQLDNQVSSEDEEIQSIYWLNAFEEAERDGNPILSVSSSMMLGTDMIYGNTETLSYRRLGTSTLHCGHGFSKQVNDELGTCGILSIAITRKRLDSSAAPQDGLFVPYKQWLH</sequence>
<accession>A0ABS8RX53</accession>
<evidence type="ECO:0000313" key="1">
    <source>
        <dbReference type="EMBL" id="MCD7450806.1"/>
    </source>
</evidence>
<evidence type="ECO:0000313" key="2">
    <source>
        <dbReference type="Proteomes" id="UP000823775"/>
    </source>
</evidence>
<gene>
    <name evidence="1" type="ORF">HAX54_008549</name>
</gene>
<organism evidence="1 2">
    <name type="scientific">Datura stramonium</name>
    <name type="common">Jimsonweed</name>
    <name type="synonym">Common thornapple</name>
    <dbReference type="NCBI Taxonomy" id="4076"/>
    <lineage>
        <taxon>Eukaryota</taxon>
        <taxon>Viridiplantae</taxon>
        <taxon>Streptophyta</taxon>
        <taxon>Embryophyta</taxon>
        <taxon>Tracheophyta</taxon>
        <taxon>Spermatophyta</taxon>
        <taxon>Magnoliopsida</taxon>
        <taxon>eudicotyledons</taxon>
        <taxon>Gunneridae</taxon>
        <taxon>Pentapetalae</taxon>
        <taxon>asterids</taxon>
        <taxon>lamiids</taxon>
        <taxon>Solanales</taxon>
        <taxon>Solanaceae</taxon>
        <taxon>Solanoideae</taxon>
        <taxon>Datureae</taxon>
        <taxon>Datura</taxon>
    </lineage>
</organism>
<protein>
    <submittedName>
        <fullName evidence="1">Uncharacterized protein</fullName>
    </submittedName>
</protein>
<keyword evidence="2" id="KW-1185">Reference proteome</keyword>
<reference evidence="1 2" key="1">
    <citation type="journal article" date="2021" name="BMC Genomics">
        <title>Datura genome reveals duplications of psychoactive alkaloid biosynthetic genes and high mutation rate following tissue culture.</title>
        <authorList>
            <person name="Rajewski A."/>
            <person name="Carter-House D."/>
            <person name="Stajich J."/>
            <person name="Litt A."/>
        </authorList>
    </citation>
    <scope>NUCLEOTIDE SEQUENCE [LARGE SCALE GENOMIC DNA]</scope>
    <source>
        <strain evidence="1">AR-01</strain>
    </source>
</reference>
<name>A0ABS8RX53_DATST</name>